<evidence type="ECO:0000259" key="1">
    <source>
        <dbReference type="Pfam" id="PF09557"/>
    </source>
</evidence>
<proteinExistence type="predicted"/>
<gene>
    <name evidence="3" type="ORF">CHU32_02755</name>
    <name evidence="2" type="ORF">CHU33_12865</name>
</gene>
<dbReference type="EMBL" id="PQGE01000010">
    <property type="protein sequence ID" value="POP44344.1"/>
    <property type="molecule type" value="Genomic_DNA"/>
</dbReference>
<organism evidence="3 5">
    <name type="scientific">Superficieibacter electus</name>
    <dbReference type="NCBI Taxonomy" id="2022662"/>
    <lineage>
        <taxon>Bacteria</taxon>
        <taxon>Pseudomonadati</taxon>
        <taxon>Pseudomonadota</taxon>
        <taxon>Gammaproteobacteria</taxon>
        <taxon>Enterobacterales</taxon>
        <taxon>Enterobacteriaceae</taxon>
        <taxon>Superficieibacter</taxon>
    </lineage>
</organism>
<evidence type="ECO:0000313" key="3">
    <source>
        <dbReference type="EMBL" id="POP50362.1"/>
    </source>
</evidence>
<keyword evidence="4" id="KW-1185">Reference proteome</keyword>
<sequence length="118" mass="13945">MPLAEEKVALTKQKIIDRRIQISRKTVTDEQVVETDLVHEEVIINRVTKNEIIQPDRIPAARQEGDVYIIPVIREEVEIIRRQVLVEEIHLQKIVTKEPFQESVWLRRQELNISTDEE</sequence>
<evidence type="ECO:0000313" key="5">
    <source>
        <dbReference type="Proteomes" id="UP000247005"/>
    </source>
</evidence>
<accession>A0A2P5GUY7</accession>
<feature type="domain" description="DUF2382" evidence="1">
    <location>
        <begin position="1"/>
        <end position="113"/>
    </location>
</feature>
<protein>
    <recommendedName>
        <fullName evidence="1">DUF2382 domain-containing protein</fullName>
    </recommendedName>
</protein>
<evidence type="ECO:0000313" key="4">
    <source>
        <dbReference type="Proteomes" id="UP000237073"/>
    </source>
</evidence>
<dbReference type="AlphaFoldDB" id="A0A2P5GUY7"/>
<dbReference type="InterPro" id="IPR019060">
    <property type="entry name" value="DUF2382"/>
</dbReference>
<dbReference type="Pfam" id="PF09557">
    <property type="entry name" value="DUF2382"/>
    <property type="match status" value="1"/>
</dbReference>
<name>A0A2P5GUY7_9ENTR</name>
<dbReference type="EMBL" id="PQGD01000002">
    <property type="protein sequence ID" value="POP50362.1"/>
    <property type="molecule type" value="Genomic_DNA"/>
</dbReference>
<reference evidence="4 5" key="1">
    <citation type="submission" date="2018-01" db="EMBL/GenBank/DDBJ databases">
        <title>Superficieibacter electus gen. nov., sp. nov., an extended-spectrum beta-lactamase possessing member of the Enterobacteriaceae family, isolated from intensive care unit surfaces.</title>
        <authorList>
            <person name="Potter R.F."/>
            <person name="D'Souza A.W."/>
        </authorList>
    </citation>
    <scope>NUCLEOTIDE SEQUENCE [LARGE SCALE GENOMIC DNA]</scope>
    <source>
        <strain evidence="3 5">BP-1</strain>
        <strain evidence="2 4">BP-2</strain>
    </source>
</reference>
<dbReference type="Proteomes" id="UP000237073">
    <property type="component" value="Unassembled WGS sequence"/>
</dbReference>
<comment type="caution">
    <text evidence="3">The sequence shown here is derived from an EMBL/GenBank/DDBJ whole genome shotgun (WGS) entry which is preliminary data.</text>
</comment>
<evidence type="ECO:0000313" key="2">
    <source>
        <dbReference type="EMBL" id="POP44344.1"/>
    </source>
</evidence>
<dbReference type="RefSeq" id="WP_103676480.1">
    <property type="nucleotide sequence ID" value="NZ_PQGD01000002.1"/>
</dbReference>
<dbReference type="Proteomes" id="UP000247005">
    <property type="component" value="Unassembled WGS sequence"/>
</dbReference>